<dbReference type="SUPFAM" id="SSF48726">
    <property type="entry name" value="Immunoglobulin"/>
    <property type="match status" value="1"/>
</dbReference>
<keyword evidence="3" id="KW-1185">Reference proteome</keyword>
<comment type="caution">
    <text evidence="2">The sequence shown here is derived from an EMBL/GenBank/DDBJ whole genome shotgun (WGS) entry which is preliminary data.</text>
</comment>
<protein>
    <recommendedName>
        <fullName evidence="1">Ig-like domain-containing protein</fullName>
    </recommendedName>
</protein>
<dbReference type="InterPro" id="IPR036179">
    <property type="entry name" value="Ig-like_dom_sf"/>
</dbReference>
<name>A0A3S5FEZ5_9PLAT</name>
<dbReference type="Pfam" id="PF07679">
    <property type="entry name" value="I-set"/>
    <property type="match status" value="1"/>
</dbReference>
<reference evidence="2" key="1">
    <citation type="submission" date="2018-11" db="EMBL/GenBank/DDBJ databases">
        <authorList>
            <consortium name="Pathogen Informatics"/>
        </authorList>
    </citation>
    <scope>NUCLEOTIDE SEQUENCE</scope>
</reference>
<sequence length="104" mass="11923">MADIQPIQVMWKMDDRELIQSERIEMSFMQDTGVARLVIRKPSQPDYGEYTCVAIGEMFETQTGRRVSKTIMSSSTVLVEGKLTFTCITCNSKLKLTLYINLVY</sequence>
<proteinExistence type="predicted"/>
<dbReference type="InterPro" id="IPR013098">
    <property type="entry name" value="Ig_I-set"/>
</dbReference>
<dbReference type="InterPro" id="IPR007110">
    <property type="entry name" value="Ig-like_dom"/>
</dbReference>
<gene>
    <name evidence="2" type="ORF">PXEA_LOCUS21923</name>
</gene>
<dbReference type="PROSITE" id="PS50835">
    <property type="entry name" value="IG_LIKE"/>
    <property type="match status" value="1"/>
</dbReference>
<dbReference type="OrthoDB" id="6159398at2759"/>
<evidence type="ECO:0000313" key="2">
    <source>
        <dbReference type="EMBL" id="VEL28483.1"/>
    </source>
</evidence>
<evidence type="ECO:0000313" key="3">
    <source>
        <dbReference type="Proteomes" id="UP000784294"/>
    </source>
</evidence>
<organism evidence="2 3">
    <name type="scientific">Protopolystoma xenopodis</name>
    <dbReference type="NCBI Taxonomy" id="117903"/>
    <lineage>
        <taxon>Eukaryota</taxon>
        <taxon>Metazoa</taxon>
        <taxon>Spiralia</taxon>
        <taxon>Lophotrochozoa</taxon>
        <taxon>Platyhelminthes</taxon>
        <taxon>Monogenea</taxon>
        <taxon>Polyopisthocotylea</taxon>
        <taxon>Polystomatidea</taxon>
        <taxon>Polystomatidae</taxon>
        <taxon>Protopolystoma</taxon>
    </lineage>
</organism>
<dbReference type="CDD" id="cd00096">
    <property type="entry name" value="Ig"/>
    <property type="match status" value="1"/>
</dbReference>
<dbReference type="Gene3D" id="2.60.40.10">
    <property type="entry name" value="Immunoglobulins"/>
    <property type="match status" value="1"/>
</dbReference>
<dbReference type="AlphaFoldDB" id="A0A3S5FEZ5"/>
<accession>A0A3S5FEZ5</accession>
<feature type="domain" description="Ig-like" evidence="1">
    <location>
        <begin position="1"/>
        <end position="68"/>
    </location>
</feature>
<dbReference type="Proteomes" id="UP000784294">
    <property type="component" value="Unassembled WGS sequence"/>
</dbReference>
<dbReference type="InterPro" id="IPR013783">
    <property type="entry name" value="Ig-like_fold"/>
</dbReference>
<dbReference type="EMBL" id="CAAALY010095391">
    <property type="protein sequence ID" value="VEL28483.1"/>
    <property type="molecule type" value="Genomic_DNA"/>
</dbReference>
<evidence type="ECO:0000259" key="1">
    <source>
        <dbReference type="PROSITE" id="PS50835"/>
    </source>
</evidence>